<protein>
    <submittedName>
        <fullName evidence="1">Uncharacterized protein</fullName>
    </submittedName>
</protein>
<dbReference type="EMBL" id="FOHK01000002">
    <property type="protein sequence ID" value="SES79657.1"/>
    <property type="molecule type" value="Genomic_DNA"/>
</dbReference>
<name>A0A1H9ZDK5_THASX</name>
<dbReference type="OrthoDB" id="6321522at2"/>
<organism evidence="1 2">
    <name type="scientific">Thalassotalea agarivorans</name>
    <name type="common">Thalassomonas agarivorans</name>
    <dbReference type="NCBI Taxonomy" id="349064"/>
    <lineage>
        <taxon>Bacteria</taxon>
        <taxon>Pseudomonadati</taxon>
        <taxon>Pseudomonadota</taxon>
        <taxon>Gammaproteobacteria</taxon>
        <taxon>Alteromonadales</taxon>
        <taxon>Colwelliaceae</taxon>
        <taxon>Thalassotalea</taxon>
    </lineage>
</organism>
<dbReference type="RefSeq" id="WP_093327279.1">
    <property type="nucleotide sequence ID" value="NZ_AP027363.1"/>
</dbReference>
<evidence type="ECO:0000313" key="1">
    <source>
        <dbReference type="EMBL" id="SES79657.1"/>
    </source>
</evidence>
<proteinExistence type="predicted"/>
<dbReference type="AlphaFoldDB" id="A0A1H9ZDK5"/>
<accession>A0A1H9ZDK5</accession>
<sequence>MSQTSLWQGQQSLNPYAELCSALYEREIRQLTLQEQLSTQTIQGRLKSLPYYVTRLANMMDRAETPLDLDSQNATWQAKQSAHVPLSGQDDIWDWYTKEGLELGAIIPVLEDNKIVLDSIERIDIEGKGIRTNAHGWFNANQLVSARGARLLKPTKRVLMSACAGHTWTNNQKATPTIPTLRELLLSCVINWKNFRKPLKLSQ</sequence>
<dbReference type="STRING" id="349064.SAMN05660429_00409"/>
<dbReference type="Proteomes" id="UP000199308">
    <property type="component" value="Unassembled WGS sequence"/>
</dbReference>
<evidence type="ECO:0000313" key="2">
    <source>
        <dbReference type="Proteomes" id="UP000199308"/>
    </source>
</evidence>
<gene>
    <name evidence="1" type="ORF">SAMN05660429_00409</name>
</gene>
<reference evidence="1 2" key="1">
    <citation type="submission" date="2016-10" db="EMBL/GenBank/DDBJ databases">
        <authorList>
            <person name="de Groot N.N."/>
        </authorList>
    </citation>
    <scope>NUCLEOTIDE SEQUENCE [LARGE SCALE GENOMIC DNA]</scope>
    <source>
        <strain evidence="1 2">DSM 19706</strain>
    </source>
</reference>
<keyword evidence="2" id="KW-1185">Reference proteome</keyword>